<reference evidence="1" key="1">
    <citation type="submission" date="2023-03" db="EMBL/GenBank/DDBJ databases">
        <title>Chromosome-level genomes of two armyworms, Mythimna separata and Mythimna loreyi, provide insights into the biosynthesis and reception of sex pheromones.</title>
        <authorList>
            <person name="Zhao H."/>
        </authorList>
    </citation>
    <scope>NUCLEOTIDE SEQUENCE</scope>
    <source>
        <strain evidence="1">BeijingLab</strain>
    </source>
</reference>
<comment type="caution">
    <text evidence="1">The sequence shown here is derived from an EMBL/GenBank/DDBJ whole genome shotgun (WGS) entry which is preliminary data.</text>
</comment>
<evidence type="ECO:0000313" key="2">
    <source>
        <dbReference type="Proteomes" id="UP001231649"/>
    </source>
</evidence>
<name>A0ACC2QBR1_9NEOP</name>
<sequence length="1126" mass="133000">MPLTPAEKQKKYREKLKANNPEKYEEMKKKAAENALKYYRNKRENYTEEKKEEQRRKWKDRKKAKEQMPSTSQQKTTKESVDLRNIQRRIEYKFQQENMRLRKDLFSLSRRFKNLQRSLYRHKKQIDETNENLKNVMIRLKQLENSNKSTESEEASVMRQNTAEYTPRKRVEEFISENIPHIQTPKKEVIKQKLLEHNVLTEALKFEMKSSNQTEKRTFKKILNNNLVEKYRQKTKLTLSLGFKGSLKKYTRAQIRKAIQLRNKIEDFFNRDDVTRATAGKKEYRTYKKVTRQIRYQLDKLKILHQKYTAEVEKISFSTFKKYRPFYVLPPKIRNCETCACVKHSNMQFLVDALKSQGFLQEKESLNDITSDFVCDFKSKECMFGECHICADRKLVGCDDQEEIEVTWFEWAMKEHAYGQGDKMKQIKRMMKTTKEGTLKELLHKFNTEMTKFKIHAYNFYHQFNKYKDCKENLKNNEAIIHIDFPENFTCKYHKEVQAMHFIKDQITLHTGVLYVTNERPISFCSISPSNEHCPEAIWAHLDPILKYIKAGYPNVSVLHFFSDGPTTQYRLKKNFFLFSKNIYEYGFESGTWSFFESAHGKGAADGIGGAIKRKLDAKIAQGIDIPNAETAFNILNMSDTEIKIFFIPMDNIKPLDISILPIPGTMKIHQLMTNSVLKVKYRNLSCFCNDLNGMCECYSPMIHEFKTATGQDTSKTQTKGKKRKTSEKENVDYREKTKRTRKYRKVSSSSENSTDMDIEYADSDVTLDEDNLDNVDVDFIERKEDNEEQANTFDLDEKTGFLKQRMDPNKKINVLSTRIIMKAKSENNDHSNNDADKIKKEIESKGSENKPKDDKNKAKVDRKRPREERNKAEEDKSKVRYRNKKVTHVNVDVNVKQKILENDYVTILSQIRNAPENIASYDLGESNIFGKRGTITELKSTYSDTNKTENSEKNTYNKDMENILEDKSDNKELNIAQKEEIERRKHAEEDEAGENIQIEEREEDEIREIMQTQEREEDESGENMQTDFNINDTIIVRYYLRKTWKHYIGVVESIVFKDGLNYYQVKFLKTIKDSVNSLKFTFQRKLDIDILTNNNIVKKVNLVQKEEASKEYYYLEDDRDLVFFT</sequence>
<proteinExistence type="predicted"/>
<protein>
    <submittedName>
        <fullName evidence="1">Uncharacterized protein</fullName>
    </submittedName>
</protein>
<gene>
    <name evidence="1" type="ORF">PYW08_009164</name>
</gene>
<organism evidence="1 2">
    <name type="scientific">Mythimna loreyi</name>
    <dbReference type="NCBI Taxonomy" id="667449"/>
    <lineage>
        <taxon>Eukaryota</taxon>
        <taxon>Metazoa</taxon>
        <taxon>Ecdysozoa</taxon>
        <taxon>Arthropoda</taxon>
        <taxon>Hexapoda</taxon>
        <taxon>Insecta</taxon>
        <taxon>Pterygota</taxon>
        <taxon>Neoptera</taxon>
        <taxon>Endopterygota</taxon>
        <taxon>Lepidoptera</taxon>
        <taxon>Glossata</taxon>
        <taxon>Ditrysia</taxon>
        <taxon>Noctuoidea</taxon>
        <taxon>Noctuidae</taxon>
        <taxon>Noctuinae</taxon>
        <taxon>Hadenini</taxon>
        <taxon>Mythimna</taxon>
    </lineage>
</organism>
<dbReference type="EMBL" id="CM056799">
    <property type="protein sequence ID" value="KAJ8710649.1"/>
    <property type="molecule type" value="Genomic_DNA"/>
</dbReference>
<keyword evidence="2" id="KW-1185">Reference proteome</keyword>
<accession>A0ACC2QBR1</accession>
<dbReference type="Proteomes" id="UP001231649">
    <property type="component" value="Chromosome 23"/>
</dbReference>
<evidence type="ECO:0000313" key="1">
    <source>
        <dbReference type="EMBL" id="KAJ8710649.1"/>
    </source>
</evidence>